<dbReference type="PIRSF" id="PIRSF000103">
    <property type="entry name" value="HIBADH"/>
    <property type="match status" value="1"/>
</dbReference>
<evidence type="ECO:0000259" key="5">
    <source>
        <dbReference type="Pfam" id="PF03446"/>
    </source>
</evidence>
<accession>A0A8J3GBP4</accession>
<feature type="active site" evidence="4">
    <location>
        <position position="170"/>
    </location>
</feature>
<dbReference type="GO" id="GO:0051287">
    <property type="term" value="F:NAD binding"/>
    <property type="evidence" value="ECO:0007669"/>
    <property type="project" value="InterPro"/>
</dbReference>
<keyword evidence="2" id="KW-0560">Oxidoreductase</keyword>
<dbReference type="Gene3D" id="1.10.1040.10">
    <property type="entry name" value="N-(1-d-carboxylethyl)-l-norvaline Dehydrogenase, domain 2"/>
    <property type="match status" value="1"/>
</dbReference>
<dbReference type="InterPro" id="IPR002204">
    <property type="entry name" value="3-OH-isobutyrate_DH-rel_CS"/>
</dbReference>
<proteinExistence type="inferred from homology"/>
<dbReference type="InterPro" id="IPR029154">
    <property type="entry name" value="HIBADH-like_NADP-bd"/>
</dbReference>
<evidence type="ECO:0000256" key="2">
    <source>
        <dbReference type="ARBA" id="ARBA00023002"/>
    </source>
</evidence>
<reference evidence="7 8" key="1">
    <citation type="journal article" date="2014" name="Int. J. Syst. Evol. Microbiol.">
        <title>Complete genome sequence of Corynebacterium casei LMG S-19264T (=DSM 44701T), isolated from a smear-ripened cheese.</title>
        <authorList>
            <consortium name="US DOE Joint Genome Institute (JGI-PGF)"/>
            <person name="Walter F."/>
            <person name="Albersmeier A."/>
            <person name="Kalinowski J."/>
            <person name="Ruckert C."/>
        </authorList>
    </citation>
    <scope>NUCLEOTIDE SEQUENCE [LARGE SCALE GENOMIC DNA]</scope>
    <source>
        <strain evidence="7 8">KCTC 12866</strain>
    </source>
</reference>
<dbReference type="RefSeq" id="WP_189568989.1">
    <property type="nucleotide sequence ID" value="NZ_BMXF01000009.1"/>
</dbReference>
<evidence type="ECO:0000259" key="6">
    <source>
        <dbReference type="Pfam" id="PF14833"/>
    </source>
</evidence>
<dbReference type="InterPro" id="IPR015815">
    <property type="entry name" value="HIBADH-related"/>
</dbReference>
<feature type="domain" description="3-hydroxyisobutyrate dehydrogenase-like NAD-binding" evidence="6">
    <location>
        <begin position="164"/>
        <end position="283"/>
    </location>
</feature>
<name>A0A8J3GBP4_9BACT</name>
<dbReference type="Pfam" id="PF03446">
    <property type="entry name" value="NAD_binding_2"/>
    <property type="match status" value="1"/>
</dbReference>
<gene>
    <name evidence="7" type="ORF">GCM10007390_50380</name>
</gene>
<dbReference type="InterPro" id="IPR006115">
    <property type="entry name" value="6PGDH_NADP-bd"/>
</dbReference>
<dbReference type="GO" id="GO:0050661">
    <property type="term" value="F:NADP binding"/>
    <property type="evidence" value="ECO:0007669"/>
    <property type="project" value="InterPro"/>
</dbReference>
<dbReference type="GO" id="GO:0016054">
    <property type="term" value="P:organic acid catabolic process"/>
    <property type="evidence" value="ECO:0007669"/>
    <property type="project" value="UniProtKB-ARBA"/>
</dbReference>
<comment type="similarity">
    <text evidence="1">Belongs to the HIBADH-related family.</text>
</comment>
<dbReference type="SUPFAM" id="SSF48179">
    <property type="entry name" value="6-phosphogluconate dehydrogenase C-terminal domain-like"/>
    <property type="match status" value="1"/>
</dbReference>
<protein>
    <submittedName>
        <fullName evidence="7">2-hydroxy-3-oxopropionate reductase</fullName>
    </submittedName>
</protein>
<evidence type="ECO:0000256" key="1">
    <source>
        <dbReference type="ARBA" id="ARBA00009080"/>
    </source>
</evidence>
<dbReference type="GO" id="GO:0016491">
    <property type="term" value="F:oxidoreductase activity"/>
    <property type="evidence" value="ECO:0007669"/>
    <property type="project" value="UniProtKB-KW"/>
</dbReference>
<dbReference type="SUPFAM" id="SSF51735">
    <property type="entry name" value="NAD(P)-binding Rossmann-fold domains"/>
    <property type="match status" value="1"/>
</dbReference>
<evidence type="ECO:0000256" key="4">
    <source>
        <dbReference type="PIRSR" id="PIRSR000103-1"/>
    </source>
</evidence>
<feature type="domain" description="6-phosphogluconate dehydrogenase NADP-binding" evidence="5">
    <location>
        <begin position="3"/>
        <end position="161"/>
    </location>
</feature>
<keyword evidence="8" id="KW-1185">Reference proteome</keyword>
<comment type="caution">
    <text evidence="7">The sequence shown here is derived from an EMBL/GenBank/DDBJ whole genome shotgun (WGS) entry which is preliminary data.</text>
</comment>
<dbReference type="AlphaFoldDB" id="A0A8J3GBP4"/>
<dbReference type="Gene3D" id="3.40.50.720">
    <property type="entry name" value="NAD(P)-binding Rossmann-like Domain"/>
    <property type="match status" value="1"/>
</dbReference>
<dbReference type="EMBL" id="BMXF01000009">
    <property type="protein sequence ID" value="GHB88229.1"/>
    <property type="molecule type" value="Genomic_DNA"/>
</dbReference>
<dbReference type="InterPro" id="IPR036291">
    <property type="entry name" value="NAD(P)-bd_dom_sf"/>
</dbReference>
<dbReference type="Pfam" id="PF14833">
    <property type="entry name" value="NAD_binding_11"/>
    <property type="match status" value="1"/>
</dbReference>
<dbReference type="PROSITE" id="PS00895">
    <property type="entry name" value="3_HYDROXYISOBUT_DH"/>
    <property type="match status" value="1"/>
</dbReference>
<dbReference type="InterPro" id="IPR013328">
    <property type="entry name" value="6PGD_dom2"/>
</dbReference>
<keyword evidence="3" id="KW-0520">NAD</keyword>
<evidence type="ECO:0000256" key="3">
    <source>
        <dbReference type="ARBA" id="ARBA00023027"/>
    </source>
</evidence>
<sequence>MEQIGFIGLGIMGKPMALNLIKAGYPVSVLESSHAAGVLTEAGAKAFSNSKELAKEVDVVITMLPDSPEVEEVVSGQNGVLEGIQSGTLFIDMSTISPSVAVKVHGLMQEKDVEALDAPVSGGQVGAENAALSIMVGGSEEAFNRALPIFQAMGKNIVRMGEPGTGQTTKACNQMIVGMTIQAVGEAFTLASKAGVDLARMREALLGGFAQSRILDLHGQRLIDRNFQPGFKIKLHKKDMGIALDAGKEHDVDLKGTALVADQMKAAIEQGYGEKDHSALVLLLEDKA</sequence>
<evidence type="ECO:0000313" key="7">
    <source>
        <dbReference type="EMBL" id="GHB88229.1"/>
    </source>
</evidence>
<organism evidence="7 8">
    <name type="scientific">Persicitalea jodogahamensis</name>
    <dbReference type="NCBI Taxonomy" id="402147"/>
    <lineage>
        <taxon>Bacteria</taxon>
        <taxon>Pseudomonadati</taxon>
        <taxon>Bacteroidota</taxon>
        <taxon>Cytophagia</taxon>
        <taxon>Cytophagales</taxon>
        <taxon>Spirosomataceae</taxon>
        <taxon>Persicitalea</taxon>
    </lineage>
</organism>
<dbReference type="Proteomes" id="UP000598271">
    <property type="component" value="Unassembled WGS sequence"/>
</dbReference>
<evidence type="ECO:0000313" key="8">
    <source>
        <dbReference type="Proteomes" id="UP000598271"/>
    </source>
</evidence>
<dbReference type="PANTHER" id="PTHR43060:SF15">
    <property type="entry name" value="3-HYDROXYISOBUTYRATE DEHYDROGENASE-LIKE 1, MITOCHONDRIAL-RELATED"/>
    <property type="match status" value="1"/>
</dbReference>
<dbReference type="PANTHER" id="PTHR43060">
    <property type="entry name" value="3-HYDROXYISOBUTYRATE DEHYDROGENASE-LIKE 1, MITOCHONDRIAL-RELATED"/>
    <property type="match status" value="1"/>
</dbReference>
<dbReference type="InterPro" id="IPR008927">
    <property type="entry name" value="6-PGluconate_DH-like_C_sf"/>
</dbReference>